<name>A0A2S6N1L4_RHOGL</name>
<dbReference type="InterPro" id="IPR058533">
    <property type="entry name" value="Cation_efflux_TM"/>
</dbReference>
<keyword evidence="7" id="KW-0406">Ion transport</keyword>
<dbReference type="SUPFAM" id="SSF160240">
    <property type="entry name" value="Cation efflux protein cytoplasmic domain-like"/>
    <property type="match status" value="1"/>
</dbReference>
<keyword evidence="8 10" id="KW-0472">Membrane</keyword>
<feature type="transmembrane region" description="Helical" evidence="10">
    <location>
        <begin position="39"/>
        <end position="60"/>
    </location>
</feature>
<keyword evidence="3" id="KW-0813">Transport</keyword>
<evidence type="ECO:0000313" key="13">
    <source>
        <dbReference type="EMBL" id="PPQ28488.1"/>
    </source>
</evidence>
<evidence type="ECO:0000259" key="12">
    <source>
        <dbReference type="Pfam" id="PF16916"/>
    </source>
</evidence>
<dbReference type="InterPro" id="IPR027469">
    <property type="entry name" value="Cation_efflux_TMD_sf"/>
</dbReference>
<evidence type="ECO:0000256" key="7">
    <source>
        <dbReference type="ARBA" id="ARBA00023065"/>
    </source>
</evidence>
<dbReference type="InterPro" id="IPR050681">
    <property type="entry name" value="CDF/SLC30A"/>
</dbReference>
<evidence type="ECO:0000256" key="2">
    <source>
        <dbReference type="ARBA" id="ARBA00008873"/>
    </source>
</evidence>
<feature type="region of interest" description="Disordered" evidence="9">
    <location>
        <begin position="1"/>
        <end position="30"/>
    </location>
</feature>
<dbReference type="Proteomes" id="UP000239724">
    <property type="component" value="Unassembled WGS sequence"/>
</dbReference>
<dbReference type="NCBIfam" id="TIGR01297">
    <property type="entry name" value="CDF"/>
    <property type="match status" value="1"/>
</dbReference>
<keyword evidence="5" id="KW-0862">Zinc</keyword>
<dbReference type="GO" id="GO:0005886">
    <property type="term" value="C:plasma membrane"/>
    <property type="evidence" value="ECO:0007669"/>
    <property type="project" value="TreeGrafter"/>
</dbReference>
<keyword evidence="5" id="KW-0864">Zinc transport</keyword>
<dbReference type="SUPFAM" id="SSF161111">
    <property type="entry name" value="Cation efflux protein transmembrane domain-like"/>
    <property type="match status" value="1"/>
</dbReference>
<evidence type="ECO:0000256" key="3">
    <source>
        <dbReference type="ARBA" id="ARBA00022448"/>
    </source>
</evidence>
<evidence type="ECO:0000256" key="6">
    <source>
        <dbReference type="ARBA" id="ARBA00022989"/>
    </source>
</evidence>
<dbReference type="GO" id="GO:0005385">
    <property type="term" value="F:zinc ion transmembrane transporter activity"/>
    <property type="evidence" value="ECO:0007669"/>
    <property type="project" value="TreeGrafter"/>
</dbReference>
<dbReference type="RefSeq" id="WP_104521378.1">
    <property type="nucleotide sequence ID" value="NZ_NHRY01000242.1"/>
</dbReference>
<accession>A0A2S6N1L4</accession>
<feature type="transmembrane region" description="Helical" evidence="10">
    <location>
        <begin position="141"/>
        <end position="162"/>
    </location>
</feature>
<dbReference type="InterPro" id="IPR027470">
    <property type="entry name" value="Cation_efflux_CTD"/>
</dbReference>
<dbReference type="Pfam" id="PF16916">
    <property type="entry name" value="ZT_dimer"/>
    <property type="match status" value="1"/>
</dbReference>
<keyword evidence="14" id="KW-1185">Reference proteome</keyword>
<evidence type="ECO:0000313" key="14">
    <source>
        <dbReference type="Proteomes" id="UP000239724"/>
    </source>
</evidence>
<keyword evidence="6 10" id="KW-1133">Transmembrane helix</keyword>
<dbReference type="EMBL" id="NHRY01000242">
    <property type="protein sequence ID" value="PPQ28488.1"/>
    <property type="molecule type" value="Genomic_DNA"/>
</dbReference>
<protein>
    <submittedName>
        <fullName evidence="13">Cation transporter</fullName>
    </submittedName>
</protein>
<comment type="caution">
    <text evidence="13">The sequence shown here is derived from an EMBL/GenBank/DDBJ whole genome shotgun (WGS) entry which is preliminary data.</text>
</comment>
<evidence type="ECO:0000259" key="11">
    <source>
        <dbReference type="Pfam" id="PF01545"/>
    </source>
</evidence>
<evidence type="ECO:0000256" key="10">
    <source>
        <dbReference type="SAM" id="Phobius"/>
    </source>
</evidence>
<dbReference type="AlphaFoldDB" id="A0A2S6N1L4"/>
<feature type="transmembrane region" description="Helical" evidence="10">
    <location>
        <begin position="183"/>
        <end position="203"/>
    </location>
</feature>
<dbReference type="OrthoDB" id="9809646at2"/>
<dbReference type="PANTHER" id="PTHR11562:SF17">
    <property type="entry name" value="RE54080P-RELATED"/>
    <property type="match status" value="1"/>
</dbReference>
<evidence type="ECO:0000256" key="5">
    <source>
        <dbReference type="ARBA" id="ARBA00022906"/>
    </source>
</evidence>
<proteinExistence type="inferred from homology"/>
<dbReference type="Pfam" id="PF01545">
    <property type="entry name" value="Cation_efflux"/>
    <property type="match status" value="1"/>
</dbReference>
<feature type="transmembrane region" description="Helical" evidence="10">
    <location>
        <begin position="110"/>
        <end position="129"/>
    </location>
</feature>
<evidence type="ECO:0000256" key="4">
    <source>
        <dbReference type="ARBA" id="ARBA00022692"/>
    </source>
</evidence>
<keyword evidence="4 10" id="KW-0812">Transmembrane</keyword>
<comment type="similarity">
    <text evidence="2">Belongs to the cation diffusion facilitator (CDF) transporter (TC 2.A.4) family. SLC30A subfamily.</text>
</comment>
<dbReference type="InterPro" id="IPR036837">
    <property type="entry name" value="Cation_efflux_CTD_sf"/>
</dbReference>
<dbReference type="Gene3D" id="1.20.1510.10">
    <property type="entry name" value="Cation efflux protein transmembrane domain"/>
    <property type="match status" value="1"/>
</dbReference>
<feature type="transmembrane region" description="Helical" evidence="10">
    <location>
        <begin position="209"/>
        <end position="227"/>
    </location>
</feature>
<dbReference type="PANTHER" id="PTHR11562">
    <property type="entry name" value="CATION EFFLUX PROTEIN/ ZINC TRANSPORTER"/>
    <property type="match status" value="1"/>
</dbReference>
<organism evidence="13 14">
    <name type="scientific">Rhodopila globiformis</name>
    <name type="common">Rhodopseudomonas globiformis</name>
    <dbReference type="NCBI Taxonomy" id="1071"/>
    <lineage>
        <taxon>Bacteria</taxon>
        <taxon>Pseudomonadati</taxon>
        <taxon>Pseudomonadota</taxon>
        <taxon>Alphaproteobacteria</taxon>
        <taxon>Acetobacterales</taxon>
        <taxon>Acetobacteraceae</taxon>
        <taxon>Rhodopila</taxon>
    </lineage>
</organism>
<gene>
    <name evidence="13" type="ORF">CCS01_24130</name>
</gene>
<evidence type="ECO:0000256" key="1">
    <source>
        <dbReference type="ARBA" id="ARBA00004141"/>
    </source>
</evidence>
<feature type="compositionally biased region" description="Basic residues" evidence="9">
    <location>
        <begin position="21"/>
        <end position="30"/>
    </location>
</feature>
<sequence length="324" mass="34376">MGDDHQHHHGHEHGHHDHGHDHHHGIGGHHHAPASFGKAFAIGVVLNTIYVLAEAFWGIAAHSVALLADAGHNLGDVVGLLGAWLAAWLSHRAPSGQYTYGLRRSSILAALANAIILLVVTGGIAWEAIQRLITPEQAGGKTIVIVAIAGVFVNGITAWLFMAGRKGDLNIKAAFLHMASDTVLTLGVAAAGGIIMVTGWLWLDPAVSLVISIAIVIGTWSLLRDAVNLSMDAVPRGIDQAAVNGYLRALPGVTEVHDLHIWAMSTTETALTAHLVRIDADGDGDLLRRITCDMRARFGIGHATIQLETAEAARACELRPDHVV</sequence>
<evidence type="ECO:0000256" key="8">
    <source>
        <dbReference type="ARBA" id="ARBA00023136"/>
    </source>
</evidence>
<feature type="domain" description="Cation efflux protein cytoplasmic" evidence="12">
    <location>
        <begin position="235"/>
        <end position="309"/>
    </location>
</feature>
<comment type="subcellular location">
    <subcellularLocation>
        <location evidence="1">Membrane</location>
        <topology evidence="1">Multi-pass membrane protein</topology>
    </subcellularLocation>
</comment>
<reference evidence="13 14" key="1">
    <citation type="journal article" date="2018" name="Arch. Microbiol.">
        <title>New insights into the metabolic potential of the phototrophic purple bacterium Rhodopila globiformis DSM 161(T) from its draft genome sequence and evidence for a vanadium-dependent nitrogenase.</title>
        <authorList>
            <person name="Imhoff J.F."/>
            <person name="Rahn T."/>
            <person name="Kunzel S."/>
            <person name="Neulinger S.C."/>
        </authorList>
    </citation>
    <scope>NUCLEOTIDE SEQUENCE [LARGE SCALE GENOMIC DNA]</scope>
    <source>
        <strain evidence="13 14">DSM 161</strain>
    </source>
</reference>
<evidence type="ECO:0000256" key="9">
    <source>
        <dbReference type="SAM" id="MobiDB-lite"/>
    </source>
</evidence>
<dbReference type="InterPro" id="IPR002524">
    <property type="entry name" value="Cation_efflux"/>
</dbReference>
<feature type="domain" description="Cation efflux protein transmembrane" evidence="11">
    <location>
        <begin position="42"/>
        <end position="227"/>
    </location>
</feature>